<dbReference type="Pfam" id="PF22486">
    <property type="entry name" value="MATH_2"/>
    <property type="match status" value="2"/>
</dbReference>
<dbReference type="InterPro" id="IPR002083">
    <property type="entry name" value="MATH/TRAF_dom"/>
</dbReference>
<dbReference type="AlphaFoldDB" id="A0AAD1ZWK9"/>
<dbReference type="SMART" id="SM00061">
    <property type="entry name" value="MATH"/>
    <property type="match status" value="1"/>
</dbReference>
<protein>
    <recommendedName>
        <fullName evidence="1">MATH domain-containing protein</fullName>
    </recommendedName>
</protein>
<dbReference type="InterPro" id="IPR008974">
    <property type="entry name" value="TRAF-like"/>
</dbReference>
<evidence type="ECO:0000313" key="2">
    <source>
        <dbReference type="EMBL" id="CAI9777136.1"/>
    </source>
</evidence>
<dbReference type="PANTHER" id="PTHR46162:SF20">
    <property type="entry name" value="UBIQUITIN CARBOXYL-TERMINAL HYDROLASE 7-LIKE ISOFORM X1"/>
    <property type="match status" value="1"/>
</dbReference>
<name>A0AAD1ZWK9_9LAMI</name>
<evidence type="ECO:0000313" key="3">
    <source>
        <dbReference type="Proteomes" id="UP000834106"/>
    </source>
</evidence>
<evidence type="ECO:0000259" key="1">
    <source>
        <dbReference type="PROSITE" id="PS50144"/>
    </source>
</evidence>
<dbReference type="Proteomes" id="UP000834106">
    <property type="component" value="Chromosome 15"/>
</dbReference>
<gene>
    <name evidence="2" type="ORF">FPE_LOCUS24566</name>
</gene>
<organism evidence="2 3">
    <name type="scientific">Fraxinus pennsylvanica</name>
    <dbReference type="NCBI Taxonomy" id="56036"/>
    <lineage>
        <taxon>Eukaryota</taxon>
        <taxon>Viridiplantae</taxon>
        <taxon>Streptophyta</taxon>
        <taxon>Embryophyta</taxon>
        <taxon>Tracheophyta</taxon>
        <taxon>Spermatophyta</taxon>
        <taxon>Magnoliopsida</taxon>
        <taxon>eudicotyledons</taxon>
        <taxon>Gunneridae</taxon>
        <taxon>Pentapetalae</taxon>
        <taxon>asterids</taxon>
        <taxon>lamiids</taxon>
        <taxon>Lamiales</taxon>
        <taxon>Oleaceae</taxon>
        <taxon>Oleeae</taxon>
        <taxon>Fraxinus</taxon>
    </lineage>
</organism>
<keyword evidence="3" id="KW-1185">Reference proteome</keyword>
<dbReference type="Gene3D" id="2.60.210.10">
    <property type="entry name" value="Apoptosis, Tumor Necrosis Factor Receptor Associated Protein 2, Chain A"/>
    <property type="match status" value="2"/>
</dbReference>
<dbReference type="CDD" id="cd00121">
    <property type="entry name" value="MATH"/>
    <property type="match status" value="2"/>
</dbReference>
<accession>A0AAD1ZWK9</accession>
<reference evidence="2" key="1">
    <citation type="submission" date="2023-05" db="EMBL/GenBank/DDBJ databases">
        <authorList>
            <person name="Huff M."/>
        </authorList>
    </citation>
    <scope>NUCLEOTIDE SEQUENCE</scope>
</reference>
<feature type="domain" description="MATH" evidence="1">
    <location>
        <begin position="66"/>
        <end position="197"/>
    </location>
</feature>
<proteinExistence type="predicted"/>
<dbReference type="PANTHER" id="PTHR46162">
    <property type="entry name" value="TRAF-LIKE FAMILY PROTEIN"/>
    <property type="match status" value="1"/>
</dbReference>
<dbReference type="EMBL" id="OU503050">
    <property type="protein sequence ID" value="CAI9777136.1"/>
    <property type="molecule type" value="Genomic_DNA"/>
</dbReference>
<dbReference type="PROSITE" id="PS50144">
    <property type="entry name" value="MATH"/>
    <property type="match status" value="1"/>
</dbReference>
<sequence>MGTAGVGVRIGRHAEDGANHVSAYLAVENKSKPDAGWELNAVVSIFLLNHKLDKYVFKKGQRRFHLLNPEWGFSKFIVTETLTNPKLENEWNSEEFNAGDHKWKVNVYPKGQEAQKGSHVSIFLDKQEFSSGEKVKVDYSICMKNQYGNGDRKRRCAMKNWFSASDNCWGWSSFIPIADMKEPGFLVGDQCIIEVKISIRAVLRSLP</sequence>
<dbReference type="SUPFAM" id="SSF49599">
    <property type="entry name" value="TRAF domain-like"/>
    <property type="match status" value="2"/>
</dbReference>